<dbReference type="RefSeq" id="XP_031084267.1">
    <property type="nucleotide sequence ID" value="XM_031234540.1"/>
</dbReference>
<dbReference type="EMBL" id="FJOF01000007">
    <property type="protein sequence ID" value="CZR43676.1"/>
    <property type="molecule type" value="Genomic_DNA"/>
</dbReference>
<sequence length="178" mass="20938">MQNSSALGDACDWIPQMIMHKLSGSTERIDFLHFATVAARAALSLPAKIEDELEKTREKGTRHLNLETYAGHYWNTLYNFRIDVSVWNGRLYMTFQGTVNETYELRHYHHHSWTWNMSHDETAKQGRYPTRPWISYIVEFDCGENEEAQALLWKYDEEHPEPGVFVLEEGSRRAEDRN</sequence>
<evidence type="ECO:0000313" key="2">
    <source>
        <dbReference type="EMBL" id="CZR43676.1"/>
    </source>
</evidence>
<feature type="domain" description="Peptidase S12 Pab87-related C-terminal" evidence="1">
    <location>
        <begin position="58"/>
        <end position="156"/>
    </location>
</feature>
<comment type="caution">
    <text evidence="2">The sequence shown here is derived from an EMBL/GenBank/DDBJ whole genome shotgun (WGS) entry which is preliminary data.</text>
</comment>
<dbReference type="AlphaFoldDB" id="A0A1L7VUA6"/>
<dbReference type="VEuPathDB" id="FungiDB:FPRO_07407"/>
<name>A0A1L7VUA6_FUSPR</name>
<dbReference type="InterPro" id="IPR021860">
    <property type="entry name" value="Peptidase_S12_Pab87-rel_C"/>
</dbReference>
<organism evidence="2 3">
    <name type="scientific">Fusarium proliferatum (strain ET1)</name>
    <name type="common">Orchid endophyte fungus</name>
    <dbReference type="NCBI Taxonomy" id="1227346"/>
    <lineage>
        <taxon>Eukaryota</taxon>
        <taxon>Fungi</taxon>
        <taxon>Dikarya</taxon>
        <taxon>Ascomycota</taxon>
        <taxon>Pezizomycotina</taxon>
        <taxon>Sordariomycetes</taxon>
        <taxon>Hypocreomycetidae</taxon>
        <taxon>Hypocreales</taxon>
        <taxon>Nectriaceae</taxon>
        <taxon>Fusarium</taxon>
        <taxon>Fusarium fujikuroi species complex</taxon>
    </lineage>
</organism>
<dbReference type="Gene3D" id="2.40.128.600">
    <property type="match status" value="1"/>
</dbReference>
<evidence type="ECO:0000313" key="3">
    <source>
        <dbReference type="Proteomes" id="UP000183971"/>
    </source>
</evidence>
<evidence type="ECO:0000259" key="1">
    <source>
        <dbReference type="Pfam" id="PF11954"/>
    </source>
</evidence>
<accession>A0A1L7VUA6</accession>
<dbReference type="Proteomes" id="UP000183971">
    <property type="component" value="Unassembled WGS sequence"/>
</dbReference>
<dbReference type="Pfam" id="PF11954">
    <property type="entry name" value="DUF3471"/>
    <property type="match status" value="1"/>
</dbReference>
<keyword evidence="3" id="KW-1185">Reference proteome</keyword>
<protein>
    <recommendedName>
        <fullName evidence="1">Peptidase S12 Pab87-related C-terminal domain-containing protein</fullName>
    </recommendedName>
</protein>
<dbReference type="GeneID" id="42052286"/>
<reference evidence="3" key="1">
    <citation type="journal article" date="2016" name="Genome Biol. Evol.">
        <title>Comparative 'omics' of the Fusarium fujikuroi species complex highlights differences in genetic potential and metabolite synthesis.</title>
        <authorList>
            <person name="Niehaus E.-M."/>
            <person name="Muensterkoetter M."/>
            <person name="Proctor R.H."/>
            <person name="Brown D.W."/>
            <person name="Sharon A."/>
            <person name="Idan Y."/>
            <person name="Oren-Young L."/>
            <person name="Sieber C.M."/>
            <person name="Novak O."/>
            <person name="Pencik A."/>
            <person name="Tarkowska D."/>
            <person name="Hromadova K."/>
            <person name="Freeman S."/>
            <person name="Maymon M."/>
            <person name="Elazar M."/>
            <person name="Youssef S.A."/>
            <person name="El-Shabrawy E.S.M."/>
            <person name="Shalaby A.B.A."/>
            <person name="Houterman P."/>
            <person name="Brock N.L."/>
            <person name="Burkhardt I."/>
            <person name="Tsavkelova E.A."/>
            <person name="Dickschat J.S."/>
            <person name="Galuszka P."/>
            <person name="Gueldener U."/>
            <person name="Tudzynski B."/>
        </authorList>
    </citation>
    <scope>NUCLEOTIDE SEQUENCE [LARGE SCALE GENOMIC DNA]</scope>
    <source>
        <strain evidence="3">ET1</strain>
    </source>
</reference>
<proteinExistence type="predicted"/>
<gene>
    <name evidence="2" type="ORF">FPRO_07407</name>
</gene>